<proteinExistence type="predicted"/>
<reference evidence="1" key="1">
    <citation type="submission" date="2019-03" db="EMBL/GenBank/DDBJ databases">
        <title>Improved annotation for the trematode Fasciola hepatica.</title>
        <authorList>
            <person name="Choi Y.-J."/>
            <person name="Martin J."/>
            <person name="Mitreva M."/>
        </authorList>
    </citation>
    <scope>NUCLEOTIDE SEQUENCE [LARGE SCALE GENOMIC DNA]</scope>
</reference>
<sequence length="258" mass="28432">MGAAEGVIWNTVNDISDNEDQDSLLVQLWEYFSTAAAGVCQLYRGKVDRCADFRSLIDALQPMDQFFKGSQQFIEAALNQGKCGGARRLRLRLRDVVHAFSQTNTTEHGAEVVVPVQLLLTYGFGLPTGTPGHQNVKSDKQRHQISASRRKRRCWDTVNHGSDLPRDCFVSCETDRYRATVGEDPFNTFQDAVRMANLLDPLSKVSVTSCVDQSTEINSKRPRLDRSTNGATDLAIPLCLGSSILTMNTDSSASCGPP</sequence>
<keyword evidence="2" id="KW-1185">Reference proteome</keyword>
<accession>A0A4E0RYF5</accession>
<gene>
    <name evidence="1" type="ORF">D915_001804</name>
</gene>
<organism evidence="1 2">
    <name type="scientific">Fasciola hepatica</name>
    <name type="common">Liver fluke</name>
    <dbReference type="NCBI Taxonomy" id="6192"/>
    <lineage>
        <taxon>Eukaryota</taxon>
        <taxon>Metazoa</taxon>
        <taxon>Spiralia</taxon>
        <taxon>Lophotrochozoa</taxon>
        <taxon>Platyhelminthes</taxon>
        <taxon>Trematoda</taxon>
        <taxon>Digenea</taxon>
        <taxon>Plagiorchiida</taxon>
        <taxon>Echinostomata</taxon>
        <taxon>Echinostomatoidea</taxon>
        <taxon>Fasciolidae</taxon>
        <taxon>Fasciola</taxon>
    </lineage>
</organism>
<name>A0A4E0RYF5_FASHE</name>
<dbReference type="EMBL" id="JXXN02000446">
    <property type="protein sequence ID" value="THD27357.1"/>
    <property type="molecule type" value="Genomic_DNA"/>
</dbReference>
<dbReference type="AlphaFoldDB" id="A0A4E0RYF5"/>
<evidence type="ECO:0000313" key="1">
    <source>
        <dbReference type="EMBL" id="THD27357.1"/>
    </source>
</evidence>
<comment type="caution">
    <text evidence="1">The sequence shown here is derived from an EMBL/GenBank/DDBJ whole genome shotgun (WGS) entry which is preliminary data.</text>
</comment>
<evidence type="ECO:0000313" key="2">
    <source>
        <dbReference type="Proteomes" id="UP000230066"/>
    </source>
</evidence>
<protein>
    <submittedName>
        <fullName evidence="1">Uncharacterized protein</fullName>
    </submittedName>
</protein>
<dbReference type="Proteomes" id="UP000230066">
    <property type="component" value="Unassembled WGS sequence"/>
</dbReference>